<comment type="caution">
    <text evidence="2">Lacks conserved residue(s) required for the propagation of feature annotation.</text>
</comment>
<accession>A0A9J7HRC6</accession>
<proteinExistence type="predicted"/>
<keyword evidence="5" id="KW-1185">Reference proteome</keyword>
<dbReference type="Pfam" id="PF00086">
    <property type="entry name" value="Thyroglobulin_1"/>
    <property type="match status" value="1"/>
</dbReference>
<feature type="domain" description="Thyroglobulin type-1" evidence="4">
    <location>
        <begin position="33"/>
        <end position="95"/>
    </location>
</feature>
<sequence>MAVHRALVFLFVFLVPQLFVEGCWPGKSQRDERTPCEKQRNSHNPKILPGGFIKECEADGSFKKEQCNAEGLCYCVNPETGKSYHETGMRGPLDCDQYEAMDDAGVNWGGGGHGGGGGR</sequence>
<dbReference type="PROSITE" id="PS51162">
    <property type="entry name" value="THYROGLOBULIN_1_2"/>
    <property type="match status" value="1"/>
</dbReference>
<evidence type="ECO:0000256" key="2">
    <source>
        <dbReference type="PROSITE-ProRule" id="PRU00500"/>
    </source>
</evidence>
<dbReference type="Gene3D" id="4.10.800.10">
    <property type="entry name" value="Thyroglobulin type-1"/>
    <property type="match status" value="1"/>
</dbReference>
<feature type="signal peptide" evidence="3">
    <location>
        <begin position="1"/>
        <end position="22"/>
    </location>
</feature>
<feature type="chain" id="PRO_5039944369" evidence="3">
    <location>
        <begin position="23"/>
        <end position="119"/>
    </location>
</feature>
<keyword evidence="1 2" id="KW-1015">Disulfide bond</keyword>
<organism evidence="5 6">
    <name type="scientific">Branchiostoma floridae</name>
    <name type="common">Florida lancelet</name>
    <name type="synonym">Amphioxus</name>
    <dbReference type="NCBI Taxonomy" id="7739"/>
    <lineage>
        <taxon>Eukaryota</taxon>
        <taxon>Metazoa</taxon>
        <taxon>Chordata</taxon>
        <taxon>Cephalochordata</taxon>
        <taxon>Leptocardii</taxon>
        <taxon>Amphioxiformes</taxon>
        <taxon>Branchiostomatidae</taxon>
        <taxon>Branchiostoma</taxon>
    </lineage>
</organism>
<dbReference type="InterPro" id="IPR036857">
    <property type="entry name" value="Thyroglobulin_1_sf"/>
</dbReference>
<dbReference type="GeneID" id="118406827"/>
<protein>
    <submittedName>
        <fullName evidence="6">Testican-2-like isoform X2</fullName>
    </submittedName>
</protein>
<evidence type="ECO:0000259" key="4">
    <source>
        <dbReference type="PROSITE" id="PS51162"/>
    </source>
</evidence>
<evidence type="ECO:0000256" key="1">
    <source>
        <dbReference type="ARBA" id="ARBA00023157"/>
    </source>
</evidence>
<keyword evidence="3" id="KW-0732">Signal</keyword>
<dbReference type="RefSeq" id="XP_035663065.1">
    <property type="nucleotide sequence ID" value="XM_035807172.1"/>
</dbReference>
<gene>
    <name evidence="6" type="primary">LOC118406827</name>
</gene>
<dbReference type="SUPFAM" id="SSF57610">
    <property type="entry name" value="Thyroglobulin type-1 domain"/>
    <property type="match status" value="1"/>
</dbReference>
<dbReference type="AlphaFoldDB" id="A0A9J7HRC6"/>
<dbReference type="SMART" id="SM00211">
    <property type="entry name" value="TY"/>
    <property type="match status" value="1"/>
</dbReference>
<evidence type="ECO:0000313" key="6">
    <source>
        <dbReference type="RefSeq" id="XP_035663065.1"/>
    </source>
</evidence>
<name>A0A9J7HRC6_BRAFL</name>
<reference evidence="6" key="2">
    <citation type="submission" date="2025-08" db="UniProtKB">
        <authorList>
            <consortium name="RefSeq"/>
        </authorList>
    </citation>
    <scope>IDENTIFICATION</scope>
    <source>
        <strain evidence="6">S238N-H82</strain>
        <tissue evidence="6">Testes</tissue>
    </source>
</reference>
<dbReference type="OrthoDB" id="5986054at2759"/>
<reference evidence="5" key="1">
    <citation type="journal article" date="2020" name="Nat. Ecol. Evol.">
        <title>Deeply conserved synteny resolves early events in vertebrate evolution.</title>
        <authorList>
            <person name="Simakov O."/>
            <person name="Marletaz F."/>
            <person name="Yue J.X."/>
            <person name="O'Connell B."/>
            <person name="Jenkins J."/>
            <person name="Brandt A."/>
            <person name="Calef R."/>
            <person name="Tung C.H."/>
            <person name="Huang T.K."/>
            <person name="Schmutz J."/>
            <person name="Satoh N."/>
            <person name="Yu J.K."/>
            <person name="Putnam N.H."/>
            <person name="Green R.E."/>
            <person name="Rokhsar D.S."/>
        </authorList>
    </citation>
    <scope>NUCLEOTIDE SEQUENCE [LARGE SCALE GENOMIC DNA]</scope>
    <source>
        <strain evidence="5">S238N-H82</strain>
    </source>
</reference>
<dbReference type="PROSITE" id="PS00484">
    <property type="entry name" value="THYROGLOBULIN_1_1"/>
    <property type="match status" value="1"/>
</dbReference>
<dbReference type="InterPro" id="IPR000716">
    <property type="entry name" value="Thyroglobulin_1"/>
</dbReference>
<feature type="disulfide bond" evidence="2">
    <location>
        <begin position="75"/>
        <end position="95"/>
    </location>
</feature>
<dbReference type="Proteomes" id="UP000001554">
    <property type="component" value="Chromosome 19"/>
</dbReference>
<evidence type="ECO:0000256" key="3">
    <source>
        <dbReference type="SAM" id="SignalP"/>
    </source>
</evidence>
<evidence type="ECO:0000313" key="5">
    <source>
        <dbReference type="Proteomes" id="UP000001554"/>
    </source>
</evidence>